<dbReference type="RefSeq" id="WP_159806128.1">
    <property type="nucleotide sequence ID" value="NZ_BLJE01000002.1"/>
</dbReference>
<dbReference type="Gene3D" id="1.20.1560.10">
    <property type="entry name" value="ABC transporter type 1, transmembrane domain"/>
    <property type="match status" value="1"/>
</dbReference>
<dbReference type="PROSITE" id="PS50929">
    <property type="entry name" value="ABC_TM1F"/>
    <property type="match status" value="1"/>
</dbReference>
<dbReference type="FunFam" id="3.40.50.300:FF:000218">
    <property type="entry name" value="Multidrug ABC transporter ATP-binding protein"/>
    <property type="match status" value="1"/>
</dbReference>
<keyword evidence="5 8" id="KW-1133">Transmembrane helix</keyword>
<dbReference type="SUPFAM" id="SSF52540">
    <property type="entry name" value="P-loop containing nucleoside triphosphate hydrolases"/>
    <property type="match status" value="1"/>
</dbReference>
<dbReference type="PANTHER" id="PTHR43394:SF1">
    <property type="entry name" value="ATP-BINDING CASSETTE SUB-FAMILY B MEMBER 10, MITOCHONDRIAL"/>
    <property type="match status" value="1"/>
</dbReference>
<dbReference type="Pfam" id="PF00005">
    <property type="entry name" value="ABC_tran"/>
    <property type="match status" value="1"/>
</dbReference>
<comment type="function">
    <text evidence="7">Part of an ABC transporter complex. Transmembrane domains (TMD) form a pore in the inner membrane and the ATP-binding domain (NBD) is responsible for energy generation.</text>
</comment>
<dbReference type="GO" id="GO:0005524">
    <property type="term" value="F:ATP binding"/>
    <property type="evidence" value="ECO:0007669"/>
    <property type="project" value="UniProtKB-KW"/>
</dbReference>
<dbReference type="SMART" id="SM00382">
    <property type="entry name" value="AAA"/>
    <property type="match status" value="1"/>
</dbReference>
<dbReference type="AlphaFoldDB" id="A0A6N6JES4"/>
<dbReference type="GO" id="GO:0015421">
    <property type="term" value="F:ABC-type oligopeptide transporter activity"/>
    <property type="evidence" value="ECO:0007669"/>
    <property type="project" value="TreeGrafter"/>
</dbReference>
<dbReference type="InterPro" id="IPR003593">
    <property type="entry name" value="AAA+_ATPase"/>
</dbReference>
<evidence type="ECO:0000256" key="6">
    <source>
        <dbReference type="ARBA" id="ARBA00023136"/>
    </source>
</evidence>
<comment type="caution">
    <text evidence="11">The sequence shown here is derived from an EMBL/GenBank/DDBJ whole genome shotgun (WGS) entry which is preliminary data.</text>
</comment>
<dbReference type="Gene3D" id="3.40.50.300">
    <property type="entry name" value="P-loop containing nucleotide triphosphate hydrolases"/>
    <property type="match status" value="1"/>
</dbReference>
<dbReference type="InterPro" id="IPR017871">
    <property type="entry name" value="ABC_transporter-like_CS"/>
</dbReference>
<feature type="domain" description="ABC transmembrane type-1" evidence="10">
    <location>
        <begin position="41"/>
        <end position="328"/>
    </location>
</feature>
<keyword evidence="4 11" id="KW-0067">ATP-binding</keyword>
<feature type="domain" description="ABC transporter" evidence="9">
    <location>
        <begin position="362"/>
        <end position="601"/>
    </location>
</feature>
<evidence type="ECO:0000256" key="5">
    <source>
        <dbReference type="ARBA" id="ARBA00022989"/>
    </source>
</evidence>
<dbReference type="InterPro" id="IPR036640">
    <property type="entry name" value="ABC1_TM_sf"/>
</dbReference>
<evidence type="ECO:0000256" key="1">
    <source>
        <dbReference type="ARBA" id="ARBA00004651"/>
    </source>
</evidence>
<dbReference type="InterPro" id="IPR039421">
    <property type="entry name" value="Type_1_exporter"/>
</dbReference>
<name>A0A6N6JES4_9RHOB</name>
<feature type="transmembrane region" description="Helical" evidence="8">
    <location>
        <begin position="185"/>
        <end position="202"/>
    </location>
</feature>
<dbReference type="EMBL" id="BLJE01000002">
    <property type="protein sequence ID" value="GFE64726.1"/>
    <property type="molecule type" value="Genomic_DNA"/>
</dbReference>
<dbReference type="SUPFAM" id="SSF90123">
    <property type="entry name" value="ABC transporter transmembrane region"/>
    <property type="match status" value="1"/>
</dbReference>
<dbReference type="GO" id="GO:0016887">
    <property type="term" value="F:ATP hydrolysis activity"/>
    <property type="evidence" value="ECO:0007669"/>
    <property type="project" value="InterPro"/>
</dbReference>
<evidence type="ECO:0000259" key="10">
    <source>
        <dbReference type="PROSITE" id="PS50929"/>
    </source>
</evidence>
<gene>
    <name evidence="11" type="ORF">KIN_18000</name>
</gene>
<dbReference type="InterPro" id="IPR003439">
    <property type="entry name" value="ABC_transporter-like_ATP-bd"/>
</dbReference>
<proteinExistence type="predicted"/>
<keyword evidence="2 8" id="KW-0812">Transmembrane</keyword>
<dbReference type="PANTHER" id="PTHR43394">
    <property type="entry name" value="ATP-DEPENDENT PERMEASE MDL1, MITOCHONDRIAL"/>
    <property type="match status" value="1"/>
</dbReference>
<comment type="subcellular location">
    <subcellularLocation>
        <location evidence="1">Cell membrane</location>
        <topology evidence="1">Multi-pass membrane protein</topology>
    </subcellularLocation>
</comment>
<evidence type="ECO:0000256" key="7">
    <source>
        <dbReference type="ARBA" id="ARBA00024725"/>
    </source>
</evidence>
<feature type="transmembrane region" description="Helical" evidence="8">
    <location>
        <begin position="39"/>
        <end position="60"/>
    </location>
</feature>
<accession>A0A6N6JES4</accession>
<keyword evidence="3" id="KW-0547">Nucleotide-binding</keyword>
<dbReference type="Pfam" id="PF00664">
    <property type="entry name" value="ABC_membrane"/>
    <property type="match status" value="1"/>
</dbReference>
<evidence type="ECO:0000256" key="2">
    <source>
        <dbReference type="ARBA" id="ARBA00022692"/>
    </source>
</evidence>
<dbReference type="GO" id="GO:0005886">
    <property type="term" value="C:plasma membrane"/>
    <property type="evidence" value="ECO:0007669"/>
    <property type="project" value="UniProtKB-SubCell"/>
</dbReference>
<dbReference type="PROSITE" id="PS50893">
    <property type="entry name" value="ABC_TRANSPORTER_2"/>
    <property type="match status" value="1"/>
</dbReference>
<feature type="transmembrane region" description="Helical" evidence="8">
    <location>
        <begin position="156"/>
        <end position="179"/>
    </location>
</feature>
<dbReference type="FunFam" id="1.20.1560.10:FF:000070">
    <property type="entry name" value="Multidrug ABC transporter ATP-binding protein"/>
    <property type="match status" value="1"/>
</dbReference>
<keyword evidence="12" id="KW-1185">Reference proteome</keyword>
<keyword evidence="6 8" id="KW-0472">Membrane</keyword>
<reference evidence="11 12" key="1">
    <citation type="submission" date="2019-12" db="EMBL/GenBank/DDBJ databases">
        <title>Litoreibacter badius sp. nov., a novel bacteriochlorophyll a-containing bacterium in the genus Litoreibacter.</title>
        <authorList>
            <person name="Kanamuro M."/>
            <person name="Takabe Y."/>
            <person name="Mori K."/>
            <person name="Takaichi S."/>
            <person name="Hanada S."/>
        </authorList>
    </citation>
    <scope>NUCLEOTIDE SEQUENCE [LARGE SCALE GENOMIC DNA]</scope>
    <source>
        <strain evidence="11 12">K6</strain>
    </source>
</reference>
<sequence>MFRFFENLVDPYVPYQPSDTPPTKLWPFIKDYSQPFKKVFLAAAVLSVVVAIIEVALIYYMGRVVDVMSNGTPEEVFQTYGLELILIALFILVIRPLIQGLDVAILNNGILPNYGTLFRWRAHRHVLRQSVGWFENDFAGRIANRIMQAPPAAGEAVFQVFDAITFSLAYLIGAVILLAGADMRLAIPLIIWFALYALLMSWTMKRVGPASKATSNARSMITGRIVDSYTNIHSVKLFAHHDAEVDFAKDAIEKMRKTFAAEMRIYTLMDVMLVTLNGFLIVGVVGWAIWLWATGAASIGAVAAAAALTLRLNAMTGWIMWALSTFFQSLGVVSEGLETIAQPIKLIDKPDAKTLVAGQGAIEFDSVTHHYGRGSGGIGDLNLTVKPGERVGLVGRSGAGKTTLVKLLLRFYDVEGGQITIDGQNVSHVTQDSLRSQIGMVSQDSSLLHRSVRDNILYGDPDASHEDMVRAAQKAQAHEFIQTLEDPEGRKGYDAHVGERGVKLSGGQRQRIALARVMLKDAPILVLDEATSALDSEVEAAIQDTLYGVMEGKTVIAIAHRLSTIAHMDRIVVLEDGKIVEDGNHQALLAKGGLYAGFWTRQSGGFINTEAAE</sequence>
<dbReference type="InterPro" id="IPR027417">
    <property type="entry name" value="P-loop_NTPase"/>
</dbReference>
<dbReference type="InterPro" id="IPR011527">
    <property type="entry name" value="ABC1_TM_dom"/>
</dbReference>
<dbReference type="PROSITE" id="PS00211">
    <property type="entry name" value="ABC_TRANSPORTER_1"/>
    <property type="match status" value="1"/>
</dbReference>
<feature type="transmembrane region" description="Helical" evidence="8">
    <location>
        <begin position="265"/>
        <end position="283"/>
    </location>
</feature>
<organism evidence="11 12">
    <name type="scientific">Litoreibacter roseus</name>
    <dbReference type="NCBI Taxonomy" id="2601869"/>
    <lineage>
        <taxon>Bacteria</taxon>
        <taxon>Pseudomonadati</taxon>
        <taxon>Pseudomonadota</taxon>
        <taxon>Alphaproteobacteria</taxon>
        <taxon>Rhodobacterales</taxon>
        <taxon>Roseobacteraceae</taxon>
        <taxon>Litoreibacter</taxon>
    </lineage>
</organism>
<dbReference type="Proteomes" id="UP000436822">
    <property type="component" value="Unassembled WGS sequence"/>
</dbReference>
<evidence type="ECO:0000313" key="12">
    <source>
        <dbReference type="Proteomes" id="UP000436822"/>
    </source>
</evidence>
<dbReference type="OrthoDB" id="9808328at2"/>
<protein>
    <submittedName>
        <fullName evidence="11">Multidrug ABC transporter ATP-binding protein</fullName>
    </submittedName>
</protein>
<evidence type="ECO:0000259" key="9">
    <source>
        <dbReference type="PROSITE" id="PS50893"/>
    </source>
</evidence>
<evidence type="ECO:0000256" key="3">
    <source>
        <dbReference type="ARBA" id="ARBA00022741"/>
    </source>
</evidence>
<evidence type="ECO:0000256" key="4">
    <source>
        <dbReference type="ARBA" id="ARBA00022840"/>
    </source>
</evidence>
<feature type="transmembrane region" description="Helical" evidence="8">
    <location>
        <begin position="80"/>
        <end position="98"/>
    </location>
</feature>
<evidence type="ECO:0000313" key="11">
    <source>
        <dbReference type="EMBL" id="GFE64726.1"/>
    </source>
</evidence>
<evidence type="ECO:0000256" key="8">
    <source>
        <dbReference type="SAM" id="Phobius"/>
    </source>
</evidence>